<feature type="domain" description="CobW/HypB/UreG nucleotide-binding" evidence="9">
    <location>
        <begin position="72"/>
        <end position="231"/>
    </location>
</feature>
<keyword evidence="5" id="KW-0378">Hydrolase</keyword>
<evidence type="ECO:0000256" key="6">
    <source>
        <dbReference type="ARBA" id="ARBA00022833"/>
    </source>
</evidence>
<evidence type="ECO:0000313" key="11">
    <source>
        <dbReference type="Proteomes" id="UP000441399"/>
    </source>
</evidence>
<evidence type="ECO:0000256" key="1">
    <source>
        <dbReference type="ARBA" id="ARBA00006211"/>
    </source>
</evidence>
<dbReference type="Gene3D" id="3.40.50.300">
    <property type="entry name" value="P-loop containing nucleotide triphosphate hydrolases"/>
    <property type="match status" value="1"/>
</dbReference>
<dbReference type="InterPro" id="IPR003495">
    <property type="entry name" value="CobW/HypB/UreG_nucleotide-bd"/>
</dbReference>
<accession>A0A5S9QP83</accession>
<dbReference type="Pfam" id="PF02492">
    <property type="entry name" value="cobW"/>
    <property type="match status" value="1"/>
</dbReference>
<evidence type="ECO:0000256" key="7">
    <source>
        <dbReference type="ARBA" id="ARBA00023134"/>
    </source>
</evidence>
<dbReference type="SUPFAM" id="SSF52540">
    <property type="entry name" value="P-loop containing nucleoside triphosphate hydrolases"/>
    <property type="match status" value="1"/>
</dbReference>
<reference evidence="10 11" key="1">
    <citation type="submission" date="2019-11" db="EMBL/GenBank/DDBJ databases">
        <authorList>
            <person name="Holert J."/>
        </authorList>
    </citation>
    <scope>NUCLEOTIDE SEQUENCE [LARGE SCALE GENOMIC DNA]</scope>
    <source>
        <strain evidence="10">SB11_3</strain>
    </source>
</reference>
<keyword evidence="6" id="KW-0862">Zinc</keyword>
<dbReference type="GO" id="GO:0008270">
    <property type="term" value="F:zinc ion binding"/>
    <property type="evidence" value="ECO:0007669"/>
    <property type="project" value="TreeGrafter"/>
</dbReference>
<dbReference type="GO" id="GO:0016151">
    <property type="term" value="F:nickel cation binding"/>
    <property type="evidence" value="ECO:0007669"/>
    <property type="project" value="InterPro"/>
</dbReference>
<evidence type="ECO:0000313" key="10">
    <source>
        <dbReference type="EMBL" id="CAA0120047.1"/>
    </source>
</evidence>
<dbReference type="EMBL" id="CACSIO010000034">
    <property type="protein sequence ID" value="CAA0120047.1"/>
    <property type="molecule type" value="Genomic_DNA"/>
</dbReference>
<keyword evidence="7" id="KW-0342">GTP-binding</keyword>
<evidence type="ECO:0000256" key="5">
    <source>
        <dbReference type="ARBA" id="ARBA00022801"/>
    </source>
</evidence>
<keyword evidence="2" id="KW-0533">Nickel</keyword>
<evidence type="ECO:0000256" key="2">
    <source>
        <dbReference type="ARBA" id="ARBA00022596"/>
    </source>
</evidence>
<keyword evidence="11" id="KW-1185">Reference proteome</keyword>
<keyword evidence="4" id="KW-0547">Nucleotide-binding</keyword>
<evidence type="ECO:0000256" key="4">
    <source>
        <dbReference type="ARBA" id="ARBA00022741"/>
    </source>
</evidence>
<dbReference type="PIRSF" id="PIRSF005624">
    <property type="entry name" value="Ni-bind_GTPase"/>
    <property type="match status" value="1"/>
</dbReference>
<keyword evidence="3" id="KW-0479">Metal-binding</keyword>
<sequence>MCTTCGCDGEKITLKPVHATSPETCAHAEQRVYTPTTTLRKLDVGTSLMAANRAVADDNRDKLSRRNILAINLLSSPGAGKTSLLVKTLTDWQSPAPRQVIEGDQQTAHDAERIASTGTPALQINTGKGCHLDSRMIQSALQMQPASDNSVLFIENVGNLVCPANFDLGETHKVVILSVAEGDDKPLKYPDAFYHASLMIISKTDLLNYVDFDVGRCIQYARSINAGIKIIQLSVKDGSGLSDWHHWLDHQLEALQQAESTEMTSRDG</sequence>
<organism evidence="10 11">
    <name type="scientific">BD1-7 clade bacterium</name>
    <dbReference type="NCBI Taxonomy" id="2029982"/>
    <lineage>
        <taxon>Bacteria</taxon>
        <taxon>Pseudomonadati</taxon>
        <taxon>Pseudomonadota</taxon>
        <taxon>Gammaproteobacteria</taxon>
        <taxon>Cellvibrionales</taxon>
        <taxon>Spongiibacteraceae</taxon>
        <taxon>BD1-7 clade</taxon>
    </lineage>
</organism>
<evidence type="ECO:0000256" key="8">
    <source>
        <dbReference type="ARBA" id="ARBA00035238"/>
    </source>
</evidence>
<evidence type="ECO:0000259" key="9">
    <source>
        <dbReference type="Pfam" id="PF02492"/>
    </source>
</evidence>
<dbReference type="PANTHER" id="PTHR30134:SF2">
    <property type="entry name" value="HYDROGENASE MATURATION FACTOR HYPB"/>
    <property type="match status" value="1"/>
</dbReference>
<protein>
    <recommendedName>
        <fullName evidence="8">Hydrogenase maturation factor HypB</fullName>
    </recommendedName>
</protein>
<dbReference type="NCBIfam" id="TIGR00073">
    <property type="entry name" value="hypB"/>
    <property type="match status" value="1"/>
</dbReference>
<proteinExistence type="inferred from homology"/>
<dbReference type="InterPro" id="IPR004392">
    <property type="entry name" value="Hyd_mat_HypB"/>
</dbReference>
<comment type="similarity">
    <text evidence="1">Belongs to the SIMIBI class G3E GTPase family. HypB/HupM subfamily.</text>
</comment>
<dbReference type="OrthoDB" id="9802035at2"/>
<dbReference type="Proteomes" id="UP000441399">
    <property type="component" value="Unassembled WGS sequence"/>
</dbReference>
<name>A0A5S9QP83_9GAMM</name>
<gene>
    <name evidence="10" type="primary">hypB</name>
    <name evidence="10" type="ORF">OPDIPICF_02354</name>
</gene>
<dbReference type="GO" id="GO:0005525">
    <property type="term" value="F:GTP binding"/>
    <property type="evidence" value="ECO:0007669"/>
    <property type="project" value="UniProtKB-KW"/>
</dbReference>
<dbReference type="AlphaFoldDB" id="A0A5S9QP83"/>
<dbReference type="GO" id="GO:0051604">
    <property type="term" value="P:protein maturation"/>
    <property type="evidence" value="ECO:0007669"/>
    <property type="project" value="InterPro"/>
</dbReference>
<evidence type="ECO:0000256" key="3">
    <source>
        <dbReference type="ARBA" id="ARBA00022723"/>
    </source>
</evidence>
<dbReference type="InterPro" id="IPR027417">
    <property type="entry name" value="P-loop_NTPase"/>
</dbReference>
<dbReference type="PANTHER" id="PTHR30134">
    <property type="entry name" value="HYDROGENASE PROTEIN ASSEMBLY PROTEIN, NICKEL CHAPERONE"/>
    <property type="match status" value="1"/>
</dbReference>
<dbReference type="GO" id="GO:0003924">
    <property type="term" value="F:GTPase activity"/>
    <property type="evidence" value="ECO:0007669"/>
    <property type="project" value="InterPro"/>
</dbReference>